<dbReference type="PANTHER" id="PTHR10953">
    <property type="entry name" value="UBIQUITIN-ACTIVATING ENZYME E1"/>
    <property type="match status" value="1"/>
</dbReference>
<organism evidence="4">
    <name type="scientific">Anaplasma marginale</name>
    <dbReference type="NCBI Taxonomy" id="770"/>
    <lineage>
        <taxon>Bacteria</taxon>
        <taxon>Pseudomonadati</taxon>
        <taxon>Pseudomonadota</taxon>
        <taxon>Alphaproteobacteria</taxon>
        <taxon>Rickettsiales</taxon>
        <taxon>Anaplasmataceae</taxon>
        <taxon>Anaplasma</taxon>
    </lineage>
</organism>
<dbReference type="EMBL" id="VTCY01000023">
    <property type="protein sequence ID" value="KAB0450666.1"/>
    <property type="molecule type" value="Genomic_DNA"/>
</dbReference>
<dbReference type="AlphaFoldDB" id="A0A643CL92"/>
<keyword evidence="2" id="KW-1133">Transmembrane helix</keyword>
<dbReference type="Pfam" id="PF00899">
    <property type="entry name" value="ThiF"/>
    <property type="match status" value="1"/>
</dbReference>
<evidence type="ECO:0000256" key="1">
    <source>
        <dbReference type="ARBA" id="ARBA00009919"/>
    </source>
</evidence>
<dbReference type="InterPro" id="IPR000594">
    <property type="entry name" value="ThiF_NAD_FAD-bd"/>
</dbReference>
<dbReference type="InterPro" id="IPR045886">
    <property type="entry name" value="ThiF/MoeB/HesA"/>
</dbReference>
<feature type="transmembrane region" description="Helical" evidence="2">
    <location>
        <begin position="34"/>
        <end position="60"/>
    </location>
</feature>
<comment type="caution">
    <text evidence="4">The sequence shown here is derived from an EMBL/GenBank/DDBJ whole genome shotgun (WGS) entry which is preliminary data.</text>
</comment>
<dbReference type="Gene3D" id="3.40.50.720">
    <property type="entry name" value="NAD(P)-binding Rossmann-like Domain"/>
    <property type="match status" value="1"/>
</dbReference>
<dbReference type="SUPFAM" id="SSF69572">
    <property type="entry name" value="Activating enzymes of the ubiquitin-like proteins"/>
    <property type="match status" value="1"/>
</dbReference>
<name>A0A643CL92_ANAMA</name>
<accession>A0A643CL92</accession>
<dbReference type="InterPro" id="IPR035985">
    <property type="entry name" value="Ubiquitin-activating_enz"/>
</dbReference>
<evidence type="ECO:0000256" key="2">
    <source>
        <dbReference type="SAM" id="Phobius"/>
    </source>
</evidence>
<keyword evidence="2" id="KW-0472">Membrane</keyword>
<proteinExistence type="inferred from homology"/>
<dbReference type="GO" id="GO:0008641">
    <property type="term" value="F:ubiquitin-like modifier activating enzyme activity"/>
    <property type="evidence" value="ECO:0007669"/>
    <property type="project" value="InterPro"/>
</dbReference>
<reference evidence="4" key="1">
    <citation type="submission" date="2019-08" db="EMBL/GenBank/DDBJ databases">
        <authorList>
            <person name="Amaro Estrada I."/>
            <person name="Quiroz Castaneda R.E."/>
            <person name="Martinez Ocampo F."/>
            <person name="Rodriguez Camarillo S.D."/>
        </authorList>
    </citation>
    <scope>NUCLEOTIDE SEQUENCE</scope>
    <source>
        <strain evidence="4">MEX-30-184-02</strain>
    </source>
</reference>
<dbReference type="RefSeq" id="WP_023441382.1">
    <property type="nucleotide sequence ID" value="NZ_CP023730.1"/>
</dbReference>
<comment type="similarity">
    <text evidence="1">Belongs to the HesA/MoeB/ThiF family.</text>
</comment>
<protein>
    <submittedName>
        <fullName evidence="4">HesA/MoeB/ThiF family protein</fullName>
    </submittedName>
</protein>
<dbReference type="CDD" id="cd00757">
    <property type="entry name" value="ThiF_MoeB_HesA_family"/>
    <property type="match status" value="1"/>
</dbReference>
<evidence type="ECO:0000313" key="4">
    <source>
        <dbReference type="EMBL" id="KAB0450666.1"/>
    </source>
</evidence>
<sequence length="268" mass="29161">MCASRSDFRCRYARQVLVPEIGHRGHNKLRQSKILIAGCGGLGSAVIPLLAASGVGRLVVCDDDTVRISNLNRQTIYREQDVGRRKVRAAAEFIKHLNSDVEVREIDCAIGPKNFETILSDVEIVVDCVDRLAVKMFLNDACVATHKTLVHCAAIGFTGEVMVIPPGGRPCYRCFFEGRQVSTKLDCANAGVASPTVGVVGSMAAAEVIKYVVGSHQSSVGKLYRVDLRSNRFTSYELSANSLCSCCSDTASVDPHDFESYEGKLRIE</sequence>
<feature type="domain" description="THIF-type NAD/FAD binding fold" evidence="3">
    <location>
        <begin position="12"/>
        <end position="245"/>
    </location>
</feature>
<dbReference type="GO" id="GO:0016779">
    <property type="term" value="F:nucleotidyltransferase activity"/>
    <property type="evidence" value="ECO:0007669"/>
    <property type="project" value="TreeGrafter"/>
</dbReference>
<dbReference type="PANTHER" id="PTHR10953:SF102">
    <property type="entry name" value="ADENYLYLTRANSFERASE AND SULFURTRANSFERASE MOCS3"/>
    <property type="match status" value="1"/>
</dbReference>
<dbReference type="FunFam" id="3.40.50.720:FF:000080">
    <property type="entry name" value="Thiazole biosynthesis adenylyltransferase ThiF"/>
    <property type="match status" value="1"/>
</dbReference>
<dbReference type="GO" id="GO:0005737">
    <property type="term" value="C:cytoplasm"/>
    <property type="evidence" value="ECO:0007669"/>
    <property type="project" value="TreeGrafter"/>
</dbReference>
<gene>
    <name evidence="4" type="ORF">FY207_05140</name>
</gene>
<keyword evidence="2" id="KW-0812">Transmembrane</keyword>
<dbReference type="GO" id="GO:0004792">
    <property type="term" value="F:thiosulfate-cyanide sulfurtransferase activity"/>
    <property type="evidence" value="ECO:0007669"/>
    <property type="project" value="TreeGrafter"/>
</dbReference>
<evidence type="ECO:0000259" key="3">
    <source>
        <dbReference type="Pfam" id="PF00899"/>
    </source>
</evidence>